<reference evidence="2" key="2">
    <citation type="journal article" date="2009" name="Genome Res.">
        <title>Comparative genomic analyses of the human fungal pathogens Coccidioides and their relatives.</title>
        <authorList>
            <person name="Sharpton T.J."/>
            <person name="Stajich J.E."/>
            <person name="Rounsley S.D."/>
            <person name="Gardner M.J."/>
            <person name="Wortman J.R."/>
            <person name="Jordar V.S."/>
            <person name="Maiti R."/>
            <person name="Kodira C.D."/>
            <person name="Neafsey D.E."/>
            <person name="Zeng Q."/>
            <person name="Hung C.-Y."/>
            <person name="McMahan C."/>
            <person name="Muszewska A."/>
            <person name="Grynberg M."/>
            <person name="Mandel M.A."/>
            <person name="Kellner E.M."/>
            <person name="Barker B.M."/>
            <person name="Galgiani J.N."/>
            <person name="Orbach M.J."/>
            <person name="Kirkland T.N."/>
            <person name="Cole G.T."/>
            <person name="Henn M.R."/>
            <person name="Birren B.W."/>
            <person name="Taylor J.W."/>
        </authorList>
    </citation>
    <scope>NUCLEOTIDE SEQUENCE [LARGE SCALE GENOMIC DNA]</scope>
    <source>
        <strain evidence="2">RMSCC 3488</strain>
    </source>
</reference>
<dbReference type="AlphaFoldDB" id="A0A0J6I0R0"/>
<dbReference type="Proteomes" id="UP000054567">
    <property type="component" value="Unassembled WGS sequence"/>
</dbReference>
<evidence type="ECO:0000313" key="1">
    <source>
        <dbReference type="EMBL" id="KMM64847.1"/>
    </source>
</evidence>
<reference evidence="2" key="3">
    <citation type="journal article" date="2010" name="Genome Res.">
        <title>Population genomic sequencing of Coccidioides fungi reveals recent hybridization and transposon control.</title>
        <authorList>
            <person name="Neafsey D.E."/>
            <person name="Barker B.M."/>
            <person name="Sharpton T.J."/>
            <person name="Stajich J.E."/>
            <person name="Park D.J."/>
            <person name="Whiston E."/>
            <person name="Hung C.-Y."/>
            <person name="McMahan C."/>
            <person name="White J."/>
            <person name="Sykes S."/>
            <person name="Heiman D."/>
            <person name="Young S."/>
            <person name="Zeng Q."/>
            <person name="Abouelleil A."/>
            <person name="Aftuck L."/>
            <person name="Bessette D."/>
            <person name="Brown A."/>
            <person name="FitzGerald M."/>
            <person name="Lui A."/>
            <person name="Macdonald J.P."/>
            <person name="Priest M."/>
            <person name="Orbach M.J."/>
            <person name="Galgiani J.N."/>
            <person name="Kirkland T.N."/>
            <person name="Cole G.T."/>
            <person name="Birren B.W."/>
            <person name="Henn M.R."/>
            <person name="Taylor J.W."/>
            <person name="Rounsley S.D."/>
        </authorList>
    </citation>
    <scope>NUCLEOTIDE SEQUENCE [LARGE SCALE GENOMIC DNA]</scope>
    <source>
        <strain evidence="2">RMSCC 3488</strain>
    </source>
</reference>
<dbReference type="VEuPathDB" id="FungiDB:CPAG_01199"/>
<accession>A0A0J6I0R0</accession>
<gene>
    <name evidence="1" type="ORF">CPAG_01199</name>
</gene>
<evidence type="ECO:0000313" key="2">
    <source>
        <dbReference type="Proteomes" id="UP000054567"/>
    </source>
</evidence>
<proteinExistence type="predicted"/>
<name>A0A0J6I0R0_COCPO</name>
<sequence>MNLKRAFTDSELMSLTPAIAVHDIKSAATQGKEANTGPVCGWAVCDFSLLTTNQRSRSGLSDAVRRSAGVRGLYCSTAVISYDFCVTNKHRYRLLFCKHDRMQACVCDGSLSSTPREHLQRDVLLYGVMACNSALRAQTEPIPLSHRCNYASDTSSLTCDLDSHATLLHDEGVSPPYVLL</sequence>
<protein>
    <submittedName>
        <fullName evidence="1">Uncharacterized protein</fullName>
    </submittedName>
</protein>
<reference evidence="1 2" key="1">
    <citation type="submission" date="2007-06" db="EMBL/GenBank/DDBJ databases">
        <title>The Genome Sequence of Coccidioides posadasii RMSCC_3488.</title>
        <authorList>
            <consortium name="Coccidioides Genome Resources Consortium"/>
            <consortium name="The Broad Institute Genome Sequencing Platform"/>
            <person name="Henn M.R."/>
            <person name="Sykes S."/>
            <person name="Young S."/>
            <person name="Jaffe D."/>
            <person name="Berlin A."/>
            <person name="Alvarez P."/>
            <person name="Butler J."/>
            <person name="Gnerre S."/>
            <person name="Grabherr M."/>
            <person name="Mauceli E."/>
            <person name="Brockman W."/>
            <person name="Kodira C."/>
            <person name="Alvarado L."/>
            <person name="Zeng Q."/>
            <person name="Crawford M."/>
            <person name="Antoine C."/>
            <person name="Devon K."/>
            <person name="Galgiani J."/>
            <person name="Orsborn K."/>
            <person name="Lewis M.L."/>
            <person name="Nusbaum C."/>
            <person name="Galagan J."/>
            <person name="Birren B."/>
        </authorList>
    </citation>
    <scope>NUCLEOTIDE SEQUENCE [LARGE SCALE GENOMIC DNA]</scope>
    <source>
        <strain evidence="1 2">RMSCC 3488</strain>
    </source>
</reference>
<dbReference type="EMBL" id="DS268109">
    <property type="protein sequence ID" value="KMM64847.1"/>
    <property type="molecule type" value="Genomic_DNA"/>
</dbReference>
<organism evidence="1 2">
    <name type="scientific">Coccidioides posadasii RMSCC 3488</name>
    <dbReference type="NCBI Taxonomy" id="454284"/>
    <lineage>
        <taxon>Eukaryota</taxon>
        <taxon>Fungi</taxon>
        <taxon>Dikarya</taxon>
        <taxon>Ascomycota</taxon>
        <taxon>Pezizomycotina</taxon>
        <taxon>Eurotiomycetes</taxon>
        <taxon>Eurotiomycetidae</taxon>
        <taxon>Onygenales</taxon>
        <taxon>Onygenaceae</taxon>
        <taxon>Coccidioides</taxon>
    </lineage>
</organism>